<evidence type="ECO:0000259" key="5">
    <source>
        <dbReference type="PROSITE" id="PS51078"/>
    </source>
</evidence>
<dbReference type="GO" id="GO:0003677">
    <property type="term" value="F:DNA binding"/>
    <property type="evidence" value="ECO:0007669"/>
    <property type="project" value="UniProtKB-KW"/>
</dbReference>
<dbReference type="InterPro" id="IPR005471">
    <property type="entry name" value="Tscrpt_reg_IclR_N"/>
</dbReference>
<keyword evidence="2" id="KW-0238">DNA-binding</keyword>
<sequence length="297" mass="32544">MARRVPRPAGAGAWGRSMGQGLLRKSKIGDNKSTQVDLWGGACMVRQVENVLLVLEYFAERRAPATVAEMTDHFGWPRSSAFNIVSTLAERGYLYEPRARGAYYPTPRWLTMAQAVSEADPVPAALTRVLDRLVDETGETAWIARASGLHVVMLDVRESPQMLRYVARPGMRLPIHVTGSGQALMARMATAEREALLKRIRYQAYNRNSPMEAETVRQQIADSEERGWFMSNSAFSSDLAGVALPIRIDGHAYAVTTAGPENRFVPRMPEIAAAIRGAVAAECGAGALDMTPLRAEA</sequence>
<evidence type="ECO:0000256" key="3">
    <source>
        <dbReference type="ARBA" id="ARBA00023163"/>
    </source>
</evidence>
<organism evidence="6 7">
    <name type="scientific">Pseudooceanicola pacificus</name>
    <dbReference type="NCBI Taxonomy" id="2676438"/>
    <lineage>
        <taxon>Bacteria</taxon>
        <taxon>Pseudomonadati</taxon>
        <taxon>Pseudomonadota</taxon>
        <taxon>Alphaproteobacteria</taxon>
        <taxon>Rhodobacterales</taxon>
        <taxon>Paracoccaceae</taxon>
        <taxon>Pseudooceanicola</taxon>
    </lineage>
</organism>
<dbReference type="InterPro" id="IPR014757">
    <property type="entry name" value="Tscrpt_reg_IclR_C"/>
</dbReference>
<feature type="domain" description="IclR-ED" evidence="5">
    <location>
        <begin position="108"/>
        <end position="297"/>
    </location>
</feature>
<evidence type="ECO:0000259" key="4">
    <source>
        <dbReference type="PROSITE" id="PS51077"/>
    </source>
</evidence>
<dbReference type="Gene3D" id="1.10.10.10">
    <property type="entry name" value="Winged helix-like DNA-binding domain superfamily/Winged helix DNA-binding domain"/>
    <property type="match status" value="1"/>
</dbReference>
<dbReference type="SMART" id="SM00346">
    <property type="entry name" value="HTH_ICLR"/>
    <property type="match status" value="1"/>
</dbReference>
<accession>A0A844W3H8</accession>
<dbReference type="GO" id="GO:0003700">
    <property type="term" value="F:DNA-binding transcription factor activity"/>
    <property type="evidence" value="ECO:0007669"/>
    <property type="project" value="TreeGrafter"/>
</dbReference>
<dbReference type="InterPro" id="IPR029016">
    <property type="entry name" value="GAF-like_dom_sf"/>
</dbReference>
<dbReference type="PANTHER" id="PTHR30136:SF35">
    <property type="entry name" value="HTH-TYPE TRANSCRIPTIONAL REGULATOR RV1719"/>
    <property type="match status" value="1"/>
</dbReference>
<keyword evidence="1" id="KW-0805">Transcription regulation</keyword>
<dbReference type="AlphaFoldDB" id="A0A844W3H8"/>
<evidence type="ECO:0000256" key="2">
    <source>
        <dbReference type="ARBA" id="ARBA00023125"/>
    </source>
</evidence>
<feature type="domain" description="HTH iclR-type" evidence="4">
    <location>
        <begin position="45"/>
        <end position="107"/>
    </location>
</feature>
<evidence type="ECO:0000256" key="1">
    <source>
        <dbReference type="ARBA" id="ARBA00023015"/>
    </source>
</evidence>
<keyword evidence="7" id="KW-1185">Reference proteome</keyword>
<dbReference type="PANTHER" id="PTHR30136">
    <property type="entry name" value="HELIX-TURN-HELIX TRANSCRIPTIONAL REGULATOR, ICLR FAMILY"/>
    <property type="match status" value="1"/>
</dbReference>
<gene>
    <name evidence="6" type="ORF">GLS40_11915</name>
</gene>
<dbReference type="Gene3D" id="3.30.450.40">
    <property type="match status" value="1"/>
</dbReference>
<dbReference type="Pfam" id="PF01614">
    <property type="entry name" value="IclR_C"/>
    <property type="match status" value="1"/>
</dbReference>
<dbReference type="InterPro" id="IPR036388">
    <property type="entry name" value="WH-like_DNA-bd_sf"/>
</dbReference>
<comment type="caution">
    <text evidence="6">The sequence shown here is derived from an EMBL/GenBank/DDBJ whole genome shotgun (WGS) entry which is preliminary data.</text>
</comment>
<protein>
    <submittedName>
        <fullName evidence="6">Helix-turn-helix domain-containing protein</fullName>
    </submittedName>
</protein>
<dbReference type="GO" id="GO:0045892">
    <property type="term" value="P:negative regulation of DNA-templated transcription"/>
    <property type="evidence" value="ECO:0007669"/>
    <property type="project" value="TreeGrafter"/>
</dbReference>
<name>A0A844W3H8_9RHOB</name>
<dbReference type="InterPro" id="IPR050707">
    <property type="entry name" value="HTH_MetabolicPath_Reg"/>
</dbReference>
<dbReference type="PROSITE" id="PS51078">
    <property type="entry name" value="ICLR_ED"/>
    <property type="match status" value="1"/>
</dbReference>
<dbReference type="InterPro" id="IPR036390">
    <property type="entry name" value="WH_DNA-bd_sf"/>
</dbReference>
<keyword evidence="3" id="KW-0804">Transcription</keyword>
<dbReference type="Pfam" id="PF09339">
    <property type="entry name" value="HTH_IclR"/>
    <property type="match status" value="1"/>
</dbReference>
<dbReference type="PROSITE" id="PS51077">
    <property type="entry name" value="HTH_ICLR"/>
    <property type="match status" value="1"/>
</dbReference>
<dbReference type="EMBL" id="WNXQ01000006">
    <property type="protein sequence ID" value="MWB78736.1"/>
    <property type="molecule type" value="Genomic_DNA"/>
</dbReference>
<dbReference type="SUPFAM" id="SSF55781">
    <property type="entry name" value="GAF domain-like"/>
    <property type="match status" value="1"/>
</dbReference>
<reference evidence="6 7" key="1">
    <citation type="submission" date="2019-11" db="EMBL/GenBank/DDBJ databases">
        <title>Pseudooceanicola pacifica sp. nov., isolated from deep-sea sediment of the Pacific Ocean.</title>
        <authorList>
            <person name="Lyu L."/>
        </authorList>
    </citation>
    <scope>NUCLEOTIDE SEQUENCE [LARGE SCALE GENOMIC DNA]</scope>
    <source>
        <strain evidence="6 7">216_PA32_1</strain>
    </source>
</reference>
<dbReference type="Proteomes" id="UP000443843">
    <property type="component" value="Unassembled WGS sequence"/>
</dbReference>
<evidence type="ECO:0000313" key="6">
    <source>
        <dbReference type="EMBL" id="MWB78736.1"/>
    </source>
</evidence>
<evidence type="ECO:0000313" key="7">
    <source>
        <dbReference type="Proteomes" id="UP000443843"/>
    </source>
</evidence>
<proteinExistence type="predicted"/>
<dbReference type="SUPFAM" id="SSF46785">
    <property type="entry name" value="Winged helix' DNA-binding domain"/>
    <property type="match status" value="1"/>
</dbReference>